<sequence>MDEELLPTINQLLSTDIVTIQNYDYDNTNRFDDVINIDASPNQQIAPMLPSIEIIAQPLPIYRARYLIESSNDQTPNDAKEFEAFYNLDQSQLAFTMCEEFNGKFYPDNRTTVYSNIMIARGSEKTTESPPDIKEYLVDSYFPTSGTCAGGQDIMIYLGSPIVDENNFVLYFLTPDGFWMPIQTNIKDKKLIIFKSPQYASISSPKSVDILLTENGNVVKTLTYTFNPLCYVCQSFYAEPSVLPNFDHIDGVGERKVPEHAQ</sequence>
<organism evidence="1 3">
    <name type="scientific">Didymodactylos carnosus</name>
    <dbReference type="NCBI Taxonomy" id="1234261"/>
    <lineage>
        <taxon>Eukaryota</taxon>
        <taxon>Metazoa</taxon>
        <taxon>Spiralia</taxon>
        <taxon>Gnathifera</taxon>
        <taxon>Rotifera</taxon>
        <taxon>Eurotatoria</taxon>
        <taxon>Bdelloidea</taxon>
        <taxon>Philodinida</taxon>
        <taxon>Philodinidae</taxon>
        <taxon>Didymodactylos</taxon>
    </lineage>
</organism>
<dbReference type="AlphaFoldDB" id="A0A8S2F708"/>
<dbReference type="Proteomes" id="UP000682733">
    <property type="component" value="Unassembled WGS sequence"/>
</dbReference>
<gene>
    <name evidence="1" type="ORF">OVA965_LOCUS31989</name>
    <name evidence="2" type="ORF">TMI583_LOCUS32839</name>
</gene>
<feature type="non-terminal residue" evidence="1">
    <location>
        <position position="1"/>
    </location>
</feature>
<evidence type="ECO:0000313" key="2">
    <source>
        <dbReference type="EMBL" id="CAF4186896.1"/>
    </source>
</evidence>
<dbReference type="Proteomes" id="UP000677228">
    <property type="component" value="Unassembled WGS sequence"/>
</dbReference>
<evidence type="ECO:0000313" key="1">
    <source>
        <dbReference type="EMBL" id="CAF1378147.1"/>
    </source>
</evidence>
<accession>A0A8S2F708</accession>
<evidence type="ECO:0000313" key="3">
    <source>
        <dbReference type="Proteomes" id="UP000677228"/>
    </source>
</evidence>
<comment type="caution">
    <text evidence="1">The sequence shown here is derived from an EMBL/GenBank/DDBJ whole genome shotgun (WGS) entry which is preliminary data.</text>
</comment>
<protein>
    <submittedName>
        <fullName evidence="1">Uncharacterized protein</fullName>
    </submittedName>
</protein>
<proteinExistence type="predicted"/>
<dbReference type="EMBL" id="CAJOBA010046238">
    <property type="protein sequence ID" value="CAF4186896.1"/>
    <property type="molecule type" value="Genomic_DNA"/>
</dbReference>
<name>A0A8S2F708_9BILA</name>
<dbReference type="EMBL" id="CAJNOK010024552">
    <property type="protein sequence ID" value="CAF1378147.1"/>
    <property type="molecule type" value="Genomic_DNA"/>
</dbReference>
<reference evidence="1" key="1">
    <citation type="submission" date="2021-02" db="EMBL/GenBank/DDBJ databases">
        <authorList>
            <person name="Nowell W R."/>
        </authorList>
    </citation>
    <scope>NUCLEOTIDE SEQUENCE</scope>
</reference>